<dbReference type="CDD" id="cd03398">
    <property type="entry name" value="PAP2_haloperoxidase"/>
    <property type="match status" value="1"/>
</dbReference>
<dbReference type="EMBL" id="JAVBIK010000001">
    <property type="protein sequence ID" value="MDT7519566.1"/>
    <property type="molecule type" value="Genomic_DNA"/>
</dbReference>
<sequence length="460" mass="50094">MKTFWIRWVAAICIALAAVPLAAQAQVQGQAQATLPAPVQQPAASYGAQVATEWFSLALQLTQQTPGFSPPVASRALAYLGLTLYESVVPGMPQHRSLAGQLNELQSLPWVQPDEVLHWPTVANAALATMTRMMFPNASAENKARIDLLERSLPLKLARDFDPSRVTPEITNRSETFGKLMAMAIMTWARTDGGHEAWGPLRRHQLNYVPPSGEGTWSATPPAFAPPLLPWWGDVRPFALPSATTCPAPPIPAYSEVPGSAFYKEAEEVYRISNQATQAQRQVALYWADDPLKTPTPAGHWAFIAGDLLQQRQGNLALAAQTYVQLNLAMADAFIAGWKTKYTVNLLRPVTYVQLVLDSNWVPGLMHTPPFPEYPSGHSVQSSAAAAVLDKVFGAGQPFTDNTHNDRGWGPRTFASFQAAANEAALSRLYAGIHFRSGIEGGKVQGRCVAQQVLALKLLR</sequence>
<feature type="chain" id="PRO_5045056795" evidence="1">
    <location>
        <begin position="26"/>
        <end position="460"/>
    </location>
</feature>
<keyword evidence="4" id="KW-1185">Reference proteome</keyword>
<evidence type="ECO:0000256" key="1">
    <source>
        <dbReference type="SAM" id="SignalP"/>
    </source>
</evidence>
<keyword evidence="1" id="KW-0732">Signal</keyword>
<dbReference type="InterPro" id="IPR052559">
    <property type="entry name" value="V-haloperoxidase"/>
</dbReference>
<keyword evidence="3" id="KW-0575">Peroxidase</keyword>
<dbReference type="EC" id="1.11.1.-" evidence="3"/>
<reference evidence="3 4" key="1">
    <citation type="submission" date="2023-08" db="EMBL/GenBank/DDBJ databases">
        <title>Rhodoferax potami sp. nov. and Rhodoferax mekongensis sp. nov., isolated from the Mekong River in Thailand.</title>
        <authorList>
            <person name="Kitikhun S."/>
            <person name="Charoenyingcharoen P."/>
            <person name="Siriarchawattana P."/>
            <person name="Likhitrattanapisal S."/>
            <person name="Nilsakha T."/>
            <person name="Chanpet A."/>
            <person name="Rattanawaree P."/>
            <person name="Ingsriswang S."/>
        </authorList>
    </citation>
    <scope>NUCLEOTIDE SEQUENCE [LARGE SCALE GENOMIC DNA]</scope>
    <source>
        <strain evidence="3 4">TBRC 17660</strain>
    </source>
</reference>
<dbReference type="InterPro" id="IPR000326">
    <property type="entry name" value="PAP2/HPO"/>
</dbReference>
<dbReference type="InterPro" id="IPR036938">
    <property type="entry name" value="PAP2/HPO_sf"/>
</dbReference>
<evidence type="ECO:0000313" key="4">
    <source>
        <dbReference type="Proteomes" id="UP001321700"/>
    </source>
</evidence>
<dbReference type="PANTHER" id="PTHR34599:SF1">
    <property type="entry name" value="PHOSPHATIDIC ACID PHOSPHATASE TYPE 2_HALOPEROXIDASE DOMAIN-CONTAINING PROTEIN"/>
    <property type="match status" value="1"/>
</dbReference>
<protein>
    <submittedName>
        <fullName evidence="3">Vanadium-dependent haloperoxidase</fullName>
        <ecNumber evidence="3">1.11.1.-</ecNumber>
    </submittedName>
</protein>
<dbReference type="Pfam" id="PF01569">
    <property type="entry name" value="PAP2"/>
    <property type="match status" value="1"/>
</dbReference>
<comment type="caution">
    <text evidence="3">The sequence shown here is derived from an EMBL/GenBank/DDBJ whole genome shotgun (WGS) entry which is preliminary data.</text>
</comment>
<dbReference type="Proteomes" id="UP001321700">
    <property type="component" value="Unassembled WGS sequence"/>
</dbReference>
<proteinExistence type="predicted"/>
<accession>A0ABU3KP19</accession>
<evidence type="ECO:0000313" key="3">
    <source>
        <dbReference type="EMBL" id="MDT7519566.1"/>
    </source>
</evidence>
<feature type="domain" description="Phosphatidic acid phosphatase type 2/haloperoxidase" evidence="2">
    <location>
        <begin position="324"/>
        <end position="451"/>
    </location>
</feature>
<organism evidence="3 4">
    <name type="scientific">Rhodoferax potami</name>
    <dbReference type="NCBI Taxonomy" id="3068338"/>
    <lineage>
        <taxon>Bacteria</taxon>
        <taxon>Pseudomonadati</taxon>
        <taxon>Pseudomonadota</taxon>
        <taxon>Betaproteobacteria</taxon>
        <taxon>Burkholderiales</taxon>
        <taxon>Comamonadaceae</taxon>
        <taxon>Rhodoferax</taxon>
    </lineage>
</organism>
<dbReference type="PANTHER" id="PTHR34599">
    <property type="entry name" value="PEROXIDASE-RELATED"/>
    <property type="match status" value="1"/>
</dbReference>
<keyword evidence="3" id="KW-0560">Oxidoreductase</keyword>
<dbReference type="SUPFAM" id="SSF48317">
    <property type="entry name" value="Acid phosphatase/Vanadium-dependent haloperoxidase"/>
    <property type="match status" value="1"/>
</dbReference>
<dbReference type="RefSeq" id="WP_313875240.1">
    <property type="nucleotide sequence ID" value="NZ_JAVBIK010000001.1"/>
</dbReference>
<gene>
    <name evidence="3" type="ORF">RAE19_12740</name>
</gene>
<evidence type="ECO:0000259" key="2">
    <source>
        <dbReference type="Pfam" id="PF01569"/>
    </source>
</evidence>
<feature type="signal peptide" evidence="1">
    <location>
        <begin position="1"/>
        <end position="25"/>
    </location>
</feature>
<name>A0ABU3KP19_9BURK</name>
<dbReference type="Gene3D" id="1.10.606.20">
    <property type="match status" value="1"/>
</dbReference>
<dbReference type="GO" id="GO:0004601">
    <property type="term" value="F:peroxidase activity"/>
    <property type="evidence" value="ECO:0007669"/>
    <property type="project" value="UniProtKB-KW"/>
</dbReference>